<evidence type="ECO:0000256" key="3">
    <source>
        <dbReference type="PROSITE-ProRule" id="PRU00024"/>
    </source>
</evidence>
<dbReference type="PANTHER" id="PTHR25462:SF296">
    <property type="entry name" value="MEIOTIC P26, ISOFORM F"/>
    <property type="match status" value="1"/>
</dbReference>
<dbReference type="Gene3D" id="3.30.160.60">
    <property type="entry name" value="Classic Zinc Finger"/>
    <property type="match status" value="1"/>
</dbReference>
<keyword evidence="6" id="KW-1185">Reference proteome</keyword>
<feature type="domain" description="B box-type" evidence="4">
    <location>
        <begin position="27"/>
        <end position="68"/>
    </location>
</feature>
<dbReference type="OrthoDB" id="342730at2759"/>
<dbReference type="Proteomes" id="UP000228934">
    <property type="component" value="Unassembled WGS sequence"/>
</dbReference>
<dbReference type="PROSITE" id="PS50119">
    <property type="entry name" value="ZF_BBOX"/>
    <property type="match status" value="1"/>
</dbReference>
<dbReference type="AlphaFoldDB" id="A0A2G9QFM1"/>
<dbReference type="SUPFAM" id="SSF57845">
    <property type="entry name" value="B-box zinc-binding domain"/>
    <property type="match status" value="1"/>
</dbReference>
<dbReference type="FunFam" id="3.30.160.60:FF:000154">
    <property type="entry name" value="Tripartite motif-containing protein 2"/>
    <property type="match status" value="1"/>
</dbReference>
<organism evidence="5 6">
    <name type="scientific">Aquarana catesbeiana</name>
    <name type="common">American bullfrog</name>
    <name type="synonym">Rana catesbeiana</name>
    <dbReference type="NCBI Taxonomy" id="8400"/>
    <lineage>
        <taxon>Eukaryota</taxon>
        <taxon>Metazoa</taxon>
        <taxon>Chordata</taxon>
        <taxon>Craniata</taxon>
        <taxon>Vertebrata</taxon>
        <taxon>Euteleostomi</taxon>
        <taxon>Amphibia</taxon>
        <taxon>Batrachia</taxon>
        <taxon>Anura</taxon>
        <taxon>Neobatrachia</taxon>
        <taxon>Ranoidea</taxon>
        <taxon>Ranidae</taxon>
        <taxon>Aquarana</taxon>
    </lineage>
</organism>
<dbReference type="PANTHER" id="PTHR25462">
    <property type="entry name" value="BONUS, ISOFORM C-RELATED"/>
    <property type="match status" value="1"/>
</dbReference>
<keyword evidence="1 3" id="KW-0863">Zinc-finger</keyword>
<dbReference type="InterPro" id="IPR000315">
    <property type="entry name" value="Znf_B-box"/>
</dbReference>
<keyword evidence="1 3" id="KW-0479">Metal-binding</keyword>
<sequence length="115" mass="12711">MDVLQRSPDNGIEESSILETVNAVAAGKPLSCPNHDGNVMEFYCQSCETAMCQDCTGGEHAEHPTVPLKDVVEQHKAALQAQLDAVKKRYCKESFSCLLMYQHSLVNELWASVLK</sequence>
<protein>
    <recommendedName>
        <fullName evidence="4">B box-type domain-containing protein</fullName>
    </recommendedName>
</protein>
<dbReference type="EMBL" id="KZ000138">
    <property type="protein sequence ID" value="PIO14377.1"/>
    <property type="molecule type" value="Genomic_DNA"/>
</dbReference>
<accession>A0A2G9QFM1</accession>
<name>A0A2G9QFM1_AQUCT</name>
<evidence type="ECO:0000259" key="4">
    <source>
        <dbReference type="PROSITE" id="PS50119"/>
    </source>
</evidence>
<dbReference type="InterPro" id="IPR047153">
    <property type="entry name" value="TRIM45/56/19-like"/>
</dbReference>
<evidence type="ECO:0000256" key="2">
    <source>
        <dbReference type="ARBA" id="ARBA00022833"/>
    </source>
</evidence>
<evidence type="ECO:0000256" key="1">
    <source>
        <dbReference type="ARBA" id="ARBA00022771"/>
    </source>
</evidence>
<gene>
    <name evidence="5" type="ORF">AB205_0152240</name>
</gene>
<dbReference type="Pfam" id="PF00643">
    <property type="entry name" value="zf-B_box"/>
    <property type="match status" value="1"/>
</dbReference>
<proteinExistence type="predicted"/>
<evidence type="ECO:0000313" key="5">
    <source>
        <dbReference type="EMBL" id="PIO14377.1"/>
    </source>
</evidence>
<dbReference type="GO" id="GO:0008270">
    <property type="term" value="F:zinc ion binding"/>
    <property type="evidence" value="ECO:0007669"/>
    <property type="project" value="UniProtKB-KW"/>
</dbReference>
<reference evidence="6" key="1">
    <citation type="journal article" date="2017" name="Nat. Commun.">
        <title>The North American bullfrog draft genome provides insight into hormonal regulation of long noncoding RNA.</title>
        <authorList>
            <person name="Hammond S.A."/>
            <person name="Warren R.L."/>
            <person name="Vandervalk B.P."/>
            <person name="Kucuk E."/>
            <person name="Khan H."/>
            <person name="Gibb E.A."/>
            <person name="Pandoh P."/>
            <person name="Kirk H."/>
            <person name="Zhao Y."/>
            <person name="Jones M."/>
            <person name="Mungall A.J."/>
            <person name="Coope R."/>
            <person name="Pleasance S."/>
            <person name="Moore R.A."/>
            <person name="Holt R.A."/>
            <person name="Round J.M."/>
            <person name="Ohora S."/>
            <person name="Walle B.V."/>
            <person name="Veldhoen N."/>
            <person name="Helbing C.C."/>
            <person name="Birol I."/>
        </authorList>
    </citation>
    <scope>NUCLEOTIDE SEQUENCE [LARGE SCALE GENOMIC DNA]</scope>
</reference>
<keyword evidence="2" id="KW-0862">Zinc</keyword>
<evidence type="ECO:0000313" key="6">
    <source>
        <dbReference type="Proteomes" id="UP000228934"/>
    </source>
</evidence>
<dbReference type="SMART" id="SM00336">
    <property type="entry name" value="BBOX"/>
    <property type="match status" value="1"/>
</dbReference>